<proteinExistence type="predicted"/>
<reference evidence="2" key="1">
    <citation type="journal article" date="2015" name="Nature">
        <title>Complex archaea that bridge the gap between prokaryotes and eukaryotes.</title>
        <authorList>
            <person name="Spang A."/>
            <person name="Saw J.H."/>
            <person name="Jorgensen S.L."/>
            <person name="Zaremba-Niedzwiedzka K."/>
            <person name="Martijn J."/>
            <person name="Lind A.E."/>
            <person name="van Eijk R."/>
            <person name="Schleper C."/>
            <person name="Guy L."/>
            <person name="Ettema T.J."/>
        </authorList>
    </citation>
    <scope>NUCLEOTIDE SEQUENCE</scope>
</reference>
<feature type="domain" description="Mut7-C RNAse" evidence="1">
    <location>
        <begin position="2"/>
        <end position="157"/>
    </location>
</feature>
<evidence type="ECO:0000313" key="2">
    <source>
        <dbReference type="EMBL" id="KKM82386.1"/>
    </source>
</evidence>
<accession>A0A0F9L522</accession>
<gene>
    <name evidence="2" type="ORF">LCGC14_1320140</name>
</gene>
<evidence type="ECO:0000259" key="1">
    <source>
        <dbReference type="Pfam" id="PF01927"/>
    </source>
</evidence>
<dbReference type="PANTHER" id="PTHR39081:SF1">
    <property type="entry name" value="MUT7-C RNASE DOMAIN-CONTAINING PROTEIN"/>
    <property type="match status" value="1"/>
</dbReference>
<dbReference type="AlphaFoldDB" id="A0A0F9L522"/>
<comment type="caution">
    <text evidence="2">The sequence shown here is derived from an EMBL/GenBank/DDBJ whole genome shotgun (WGS) entry which is preliminary data.</text>
</comment>
<sequence>MMKFLVDAMLGKLARLLRILGFNTVYAADLRDFYQTNPVPDEKLIDYAENHKRIIITKDLPLHNAYKKMSIYLNGEGTYIYLAQLKKKLTLDFNFEIQKARCSICNLKLKKVKDKYLIKDIVPNDTFSHYDDFYQCINPQCKKLYWQGSHIEDIKNRLNHILKTE</sequence>
<name>A0A0F9L522_9ZZZZ</name>
<dbReference type="PANTHER" id="PTHR39081">
    <property type="entry name" value="MUT7-C DOMAIN-CONTAINING PROTEIN"/>
    <property type="match status" value="1"/>
</dbReference>
<dbReference type="EMBL" id="LAZR01007870">
    <property type="protein sequence ID" value="KKM82386.1"/>
    <property type="molecule type" value="Genomic_DNA"/>
</dbReference>
<protein>
    <recommendedName>
        <fullName evidence="1">Mut7-C RNAse domain-containing protein</fullName>
    </recommendedName>
</protein>
<organism evidence="2">
    <name type="scientific">marine sediment metagenome</name>
    <dbReference type="NCBI Taxonomy" id="412755"/>
    <lineage>
        <taxon>unclassified sequences</taxon>
        <taxon>metagenomes</taxon>
        <taxon>ecological metagenomes</taxon>
    </lineage>
</organism>
<dbReference type="Pfam" id="PF01927">
    <property type="entry name" value="Mut7-C"/>
    <property type="match status" value="1"/>
</dbReference>
<dbReference type="InterPro" id="IPR002782">
    <property type="entry name" value="Mut7-C_RNAse_dom"/>
</dbReference>